<evidence type="ECO:0000256" key="1">
    <source>
        <dbReference type="SAM" id="SignalP"/>
    </source>
</evidence>
<name>H8GNP7_METAL</name>
<proteinExistence type="predicted"/>
<dbReference type="HOGENOM" id="CLU_025492_0_0_6"/>
<keyword evidence="3" id="KW-1185">Reference proteome</keyword>
<keyword evidence="1" id="KW-0732">Signal</keyword>
<dbReference type="STRING" id="686340.Metal_3127"/>
<dbReference type="RefSeq" id="WP_005373656.1">
    <property type="nucleotide sequence ID" value="NZ_CM001475.1"/>
</dbReference>
<reference evidence="2 3" key="1">
    <citation type="journal article" date="2013" name="Genome Announc.">
        <title>Genome Sequence of the Obligate Gammaproteobacterial Methanotroph Methylomicrobium album Strain BG8.</title>
        <authorList>
            <person name="Kits K.D."/>
            <person name="Kalyuzhnaya M.G."/>
            <person name="Klotz M.G."/>
            <person name="Jetten M.S."/>
            <person name="Op den Camp H.J."/>
            <person name="Vuilleumier S."/>
            <person name="Bringel F."/>
            <person name="Dispirito A.A."/>
            <person name="Murrell J.C."/>
            <person name="Bruce D."/>
            <person name="Cheng J.F."/>
            <person name="Copeland A."/>
            <person name="Goodwin L."/>
            <person name="Hauser L."/>
            <person name="Lajus A."/>
            <person name="Land M.L."/>
            <person name="Lapidus A."/>
            <person name="Lucas S."/>
            <person name="Medigue C."/>
            <person name="Pitluck S."/>
            <person name="Woyke T."/>
            <person name="Zeytun A."/>
            <person name="Stein L.Y."/>
        </authorList>
    </citation>
    <scope>NUCLEOTIDE SEQUENCE [LARGE SCALE GENOMIC DNA]</scope>
    <source>
        <strain evidence="2 3">BG8</strain>
    </source>
</reference>
<accession>H8GNP7</accession>
<sequence>MPHFRKLDRSKLLLLSGLLPFAFPAAAIEEVALDIGSLSAQGWKLENVRLALEGIPNSRQQLALTIGKLALPKPFDDLQLADIRCTAFKWNDRQTVCEQGRARIGSKRWRSPKAAFSFRLGEKSSSAAVTGLRLSGGILNAEMTERAMRWQVRLAGEKLDGELLRKLFGFSPVEIKNGELDFELLASGIKGKIGDIALSVRLHDLSLQTPDGKAATEALSANAKIHASHEGERWHWQISPQLTGGALYLEPVYLEAGKEAIKFTGQGSWDPARRCVDIASFVFEHTGTAAVSGNASIETGAPVKLARAALTVQSEDLARFSAVYLKPFAEQTAFESLSLEGRAKAELTLAEQALTHLALNFARLAVHDESGRVAAEGGAGSIYWSKAPDAAVPSALSWQKLSLYSLPIGPARLPFSARADRIELLKKTRLPFLGGTIALNRFTLQSRPEQEPDVYFEGRLNDISLEQLTGALHWTPLSGTVSGRIPGVEYRDKTLKLKGELNVKVFDGNIRIANLASSGLFSDFPRLSAEIELDRLDLDRITRKFEFGGITGRLSGFVKNLQLENWRPVGFYAWFGTPEDDDSTHRISQKAVRNIANIGGGGAADLLSRSFLRFFDTFGYDKIGLGCYLHAGVCQMMGIEAAENDGYRIIKGGGLPRIDVIGYNPRVDWTVLMERLQRITASDEVIIK</sequence>
<dbReference type="Proteomes" id="UP000005090">
    <property type="component" value="Chromosome"/>
</dbReference>
<protein>
    <submittedName>
        <fullName evidence="2">Dicarboxylate transport</fullName>
    </submittedName>
</protein>
<dbReference type="eggNOG" id="COG2911">
    <property type="taxonomic scope" value="Bacteria"/>
</dbReference>
<feature type="chain" id="PRO_5003611799" evidence="1">
    <location>
        <begin position="28"/>
        <end position="688"/>
    </location>
</feature>
<evidence type="ECO:0000313" key="3">
    <source>
        <dbReference type="Proteomes" id="UP000005090"/>
    </source>
</evidence>
<organism evidence="2 3">
    <name type="scientific">Methylomicrobium album BG8</name>
    <dbReference type="NCBI Taxonomy" id="686340"/>
    <lineage>
        <taxon>Bacteria</taxon>
        <taxon>Pseudomonadati</taxon>
        <taxon>Pseudomonadota</taxon>
        <taxon>Gammaproteobacteria</taxon>
        <taxon>Methylococcales</taxon>
        <taxon>Methylococcaceae</taxon>
        <taxon>Methylomicrobium</taxon>
    </lineage>
</organism>
<gene>
    <name evidence="2" type="ORF">Metal_3127</name>
</gene>
<dbReference type="EMBL" id="CM001475">
    <property type="protein sequence ID" value="EIC30803.1"/>
    <property type="molecule type" value="Genomic_DNA"/>
</dbReference>
<evidence type="ECO:0000313" key="2">
    <source>
        <dbReference type="EMBL" id="EIC30803.1"/>
    </source>
</evidence>
<feature type="signal peptide" evidence="1">
    <location>
        <begin position="1"/>
        <end position="27"/>
    </location>
</feature>
<dbReference type="AlphaFoldDB" id="H8GNP7"/>